<proteinExistence type="predicted"/>
<evidence type="ECO:0000313" key="8">
    <source>
        <dbReference type="Proteomes" id="UP000612362"/>
    </source>
</evidence>
<evidence type="ECO:0000256" key="4">
    <source>
        <dbReference type="ARBA" id="ARBA00022840"/>
    </source>
</evidence>
<dbReference type="InterPro" id="IPR011009">
    <property type="entry name" value="Kinase-like_dom_sf"/>
</dbReference>
<evidence type="ECO:0000256" key="5">
    <source>
        <dbReference type="SAM" id="Phobius"/>
    </source>
</evidence>
<accession>A0A8J3MUH6</accession>
<organism evidence="7 8">
    <name type="scientific">Ktedonospora formicarum</name>
    <dbReference type="NCBI Taxonomy" id="2778364"/>
    <lineage>
        <taxon>Bacteria</taxon>
        <taxon>Bacillati</taxon>
        <taxon>Chloroflexota</taxon>
        <taxon>Ktedonobacteria</taxon>
        <taxon>Ktedonobacterales</taxon>
        <taxon>Ktedonobacteraceae</taxon>
        <taxon>Ktedonospora</taxon>
    </lineage>
</organism>
<dbReference type="InterPro" id="IPR000719">
    <property type="entry name" value="Prot_kinase_dom"/>
</dbReference>
<name>A0A8J3MUH6_9CHLR</name>
<dbReference type="PANTHER" id="PTHR43289:SF34">
    <property type="entry name" value="SERINE_THREONINE-PROTEIN KINASE YBDM-RELATED"/>
    <property type="match status" value="1"/>
</dbReference>
<dbReference type="AlphaFoldDB" id="A0A8J3MUH6"/>
<dbReference type="GO" id="GO:0005524">
    <property type="term" value="F:ATP binding"/>
    <property type="evidence" value="ECO:0007669"/>
    <property type="project" value="UniProtKB-KW"/>
</dbReference>
<keyword evidence="5" id="KW-1133">Transmembrane helix</keyword>
<dbReference type="EMBL" id="BNJF01000005">
    <property type="protein sequence ID" value="GHO49362.1"/>
    <property type="molecule type" value="Genomic_DNA"/>
</dbReference>
<keyword evidence="3" id="KW-0418">Kinase</keyword>
<sequence>MLTPDHKFFLIDFGIARTFTRGKAKDTIPLGSPGYAPPEQYGRAQTNQRSDIYSLGATLQTLVTGREPLELSSGEPSRNPNGPSRKLRKLLAKMLSADAARRPATMSRVKEYLTSLQYRPINIFLSGAVFGFIYSLFIPFTTYFKGLIWVGLLALPIAKSVEMLISKMRKQPMETPKGLRRYWWLGMLIGTLPMMLFMMLFTHS</sequence>
<dbReference type="PROSITE" id="PS50011">
    <property type="entry name" value="PROTEIN_KINASE_DOM"/>
    <property type="match status" value="1"/>
</dbReference>
<dbReference type="Gene3D" id="1.10.510.10">
    <property type="entry name" value="Transferase(Phosphotransferase) domain 1"/>
    <property type="match status" value="1"/>
</dbReference>
<dbReference type="Proteomes" id="UP000612362">
    <property type="component" value="Unassembled WGS sequence"/>
</dbReference>
<comment type="caution">
    <text evidence="7">The sequence shown here is derived from an EMBL/GenBank/DDBJ whole genome shotgun (WGS) entry which is preliminary data.</text>
</comment>
<dbReference type="RefSeq" id="WP_220198498.1">
    <property type="nucleotide sequence ID" value="NZ_BNJF01000005.1"/>
</dbReference>
<dbReference type="Pfam" id="PF00069">
    <property type="entry name" value="Pkinase"/>
    <property type="match status" value="1"/>
</dbReference>
<keyword evidence="5" id="KW-0472">Membrane</keyword>
<keyword evidence="2" id="KW-0547">Nucleotide-binding</keyword>
<feature type="transmembrane region" description="Helical" evidence="5">
    <location>
        <begin position="143"/>
        <end position="161"/>
    </location>
</feature>
<evidence type="ECO:0000313" key="7">
    <source>
        <dbReference type="EMBL" id="GHO49362.1"/>
    </source>
</evidence>
<evidence type="ECO:0000256" key="2">
    <source>
        <dbReference type="ARBA" id="ARBA00022741"/>
    </source>
</evidence>
<keyword evidence="5" id="KW-0812">Transmembrane</keyword>
<protein>
    <recommendedName>
        <fullName evidence="6">Protein kinase domain-containing protein</fullName>
    </recommendedName>
</protein>
<keyword evidence="4" id="KW-0067">ATP-binding</keyword>
<keyword evidence="1" id="KW-0808">Transferase</keyword>
<dbReference type="PANTHER" id="PTHR43289">
    <property type="entry name" value="MITOGEN-ACTIVATED PROTEIN KINASE KINASE KINASE 20-RELATED"/>
    <property type="match status" value="1"/>
</dbReference>
<keyword evidence="8" id="KW-1185">Reference proteome</keyword>
<dbReference type="SUPFAM" id="SSF56112">
    <property type="entry name" value="Protein kinase-like (PK-like)"/>
    <property type="match status" value="1"/>
</dbReference>
<gene>
    <name evidence="7" type="ORF">KSX_75250</name>
</gene>
<feature type="transmembrane region" description="Helical" evidence="5">
    <location>
        <begin position="116"/>
        <end position="137"/>
    </location>
</feature>
<evidence type="ECO:0000256" key="3">
    <source>
        <dbReference type="ARBA" id="ARBA00022777"/>
    </source>
</evidence>
<reference evidence="7" key="1">
    <citation type="submission" date="2020-10" db="EMBL/GenBank/DDBJ databases">
        <title>Taxonomic study of unclassified bacteria belonging to the class Ktedonobacteria.</title>
        <authorList>
            <person name="Yabe S."/>
            <person name="Wang C.M."/>
            <person name="Zheng Y."/>
            <person name="Sakai Y."/>
            <person name="Cavaletti L."/>
            <person name="Monciardini P."/>
            <person name="Donadio S."/>
        </authorList>
    </citation>
    <scope>NUCLEOTIDE SEQUENCE</scope>
    <source>
        <strain evidence="7">SOSP1-1</strain>
    </source>
</reference>
<feature type="transmembrane region" description="Helical" evidence="5">
    <location>
        <begin position="182"/>
        <end position="201"/>
    </location>
</feature>
<dbReference type="GO" id="GO:0004674">
    <property type="term" value="F:protein serine/threonine kinase activity"/>
    <property type="evidence" value="ECO:0007669"/>
    <property type="project" value="TreeGrafter"/>
</dbReference>
<evidence type="ECO:0000259" key="6">
    <source>
        <dbReference type="PROSITE" id="PS50011"/>
    </source>
</evidence>
<feature type="domain" description="Protein kinase" evidence="6">
    <location>
        <begin position="1"/>
        <end position="125"/>
    </location>
</feature>
<evidence type="ECO:0000256" key="1">
    <source>
        <dbReference type="ARBA" id="ARBA00022679"/>
    </source>
</evidence>